<feature type="transmembrane region" description="Helical" evidence="1">
    <location>
        <begin position="56"/>
        <end position="78"/>
    </location>
</feature>
<keyword evidence="1" id="KW-0812">Transmembrane</keyword>
<proteinExistence type="predicted"/>
<name>A0ABW5QGC9_9HYPH</name>
<dbReference type="Pfam" id="PF06210">
    <property type="entry name" value="DUF1003"/>
    <property type="match status" value="1"/>
</dbReference>
<dbReference type="RefSeq" id="WP_386831794.1">
    <property type="nucleotide sequence ID" value="NZ_JBHUNP010000001.1"/>
</dbReference>
<evidence type="ECO:0000313" key="3">
    <source>
        <dbReference type="Proteomes" id="UP001597521"/>
    </source>
</evidence>
<keyword evidence="1" id="KW-0472">Membrane</keyword>
<accession>A0ABW5QGC9</accession>
<dbReference type="EMBL" id="JBHUNP010000001">
    <property type="protein sequence ID" value="MFD2646843.1"/>
    <property type="molecule type" value="Genomic_DNA"/>
</dbReference>
<dbReference type="PANTHER" id="PTHR41386">
    <property type="entry name" value="INTEGRAL MEMBRANE PROTEIN-RELATED"/>
    <property type="match status" value="1"/>
</dbReference>
<keyword evidence="3" id="KW-1185">Reference proteome</keyword>
<keyword evidence="1" id="KW-1133">Transmembrane helix</keyword>
<evidence type="ECO:0000313" key="2">
    <source>
        <dbReference type="EMBL" id="MFD2646843.1"/>
    </source>
</evidence>
<evidence type="ECO:0000256" key="1">
    <source>
        <dbReference type="SAM" id="Phobius"/>
    </source>
</evidence>
<reference evidence="3" key="1">
    <citation type="journal article" date="2019" name="Int. J. Syst. Evol. Microbiol.">
        <title>The Global Catalogue of Microorganisms (GCM) 10K type strain sequencing project: providing services to taxonomists for standard genome sequencing and annotation.</title>
        <authorList>
            <consortium name="The Broad Institute Genomics Platform"/>
            <consortium name="The Broad Institute Genome Sequencing Center for Infectious Disease"/>
            <person name="Wu L."/>
            <person name="Ma J."/>
        </authorList>
    </citation>
    <scope>NUCLEOTIDE SEQUENCE [LARGE SCALE GENOMIC DNA]</scope>
    <source>
        <strain evidence="3">CCM 7427</strain>
    </source>
</reference>
<feature type="transmembrane region" description="Helical" evidence="1">
    <location>
        <begin position="84"/>
        <end position="106"/>
    </location>
</feature>
<dbReference type="InterPro" id="IPR010406">
    <property type="entry name" value="DUF1003"/>
</dbReference>
<gene>
    <name evidence="2" type="ORF">ACFSX5_03435</name>
</gene>
<organism evidence="2 3">
    <name type="scientific">Devosia albogilva</name>
    <dbReference type="NCBI Taxonomy" id="429726"/>
    <lineage>
        <taxon>Bacteria</taxon>
        <taxon>Pseudomonadati</taxon>
        <taxon>Pseudomonadota</taxon>
        <taxon>Alphaproteobacteria</taxon>
        <taxon>Hyphomicrobiales</taxon>
        <taxon>Devosiaceae</taxon>
        <taxon>Devosia</taxon>
    </lineage>
</organism>
<comment type="caution">
    <text evidence="2">The sequence shown here is derived from an EMBL/GenBank/DDBJ whole genome shotgun (WGS) entry which is preliminary data.</text>
</comment>
<dbReference type="PANTHER" id="PTHR41386:SF1">
    <property type="entry name" value="MEMBRANE PROTEIN"/>
    <property type="match status" value="1"/>
</dbReference>
<protein>
    <submittedName>
        <fullName evidence="2">DUF1003 domain-containing protein</fullName>
    </submittedName>
</protein>
<sequence length="186" mass="20504">MAEPKQVADVSGPAEANRTLSRNIRGILEDRHERERSASLESRVAGAISRFAGSMVFVYIHLVLFGGWILINIGWVPILPAWDPSLVVLAMAASVEAIFLSTFVLINQNRMAAQDDLRADLDLQISLLNEHETTRLLTLVDAIAEKLGVRTEPDPEIEELKQEVDPAEVMHQLADAETTAAEDPAR</sequence>
<dbReference type="Proteomes" id="UP001597521">
    <property type="component" value="Unassembled WGS sequence"/>
</dbReference>